<dbReference type="EMBL" id="CP003167">
    <property type="protein sequence ID" value="AGB02204.1"/>
    <property type="molecule type" value="Genomic_DNA"/>
</dbReference>
<dbReference type="InterPro" id="IPR023539">
    <property type="entry name" value="RNase_P_comp-3_arc"/>
</dbReference>
<dbReference type="GO" id="GO:0030677">
    <property type="term" value="C:ribonuclease P complex"/>
    <property type="evidence" value="ECO:0007669"/>
    <property type="project" value="UniProtKB-UniRule"/>
</dbReference>
<evidence type="ECO:0000256" key="1">
    <source>
        <dbReference type="ARBA" id="ARBA00022490"/>
    </source>
</evidence>
<reference evidence="8" key="1">
    <citation type="submission" date="2011-12" db="EMBL/GenBank/DDBJ databases">
        <title>Complete sequence of Methanoregula formicicum SMSP.</title>
        <authorList>
            <person name="Lucas S."/>
            <person name="Han J."/>
            <person name="Lapidus A."/>
            <person name="Cheng J.-F."/>
            <person name="Goodwin L."/>
            <person name="Pitluck S."/>
            <person name="Peters L."/>
            <person name="Ovchinnikova G."/>
            <person name="Teshima H."/>
            <person name="Detter J.C."/>
            <person name="Han C."/>
            <person name="Tapia R."/>
            <person name="Land M."/>
            <person name="Hauser L."/>
            <person name="Kyrpides N."/>
            <person name="Ivanova N."/>
            <person name="Pagani I."/>
            <person name="Imachi H."/>
            <person name="Tamaki H."/>
            <person name="Sekiguchi Y."/>
            <person name="Kamagata Y."/>
            <person name="Cadillo-Quiroz H."/>
            <person name="Zinder S."/>
            <person name="Liu W.-T."/>
            <person name="Woyke T."/>
        </authorList>
    </citation>
    <scope>NUCLEOTIDE SEQUENCE [LARGE SCALE GENOMIC DNA]</scope>
    <source>
        <strain evidence="8">DSM 22288 / NBRC 105244 / SMSP</strain>
    </source>
</reference>
<evidence type="ECO:0000313" key="8">
    <source>
        <dbReference type="Proteomes" id="UP000010824"/>
    </source>
</evidence>
<dbReference type="GO" id="GO:0004526">
    <property type="term" value="F:ribonuclease P activity"/>
    <property type="evidence" value="ECO:0007669"/>
    <property type="project" value="UniProtKB-UniRule"/>
</dbReference>
<dbReference type="RefSeq" id="WP_015285168.1">
    <property type="nucleotide sequence ID" value="NC_019943.1"/>
</dbReference>
<organism evidence="7 8">
    <name type="scientific">Methanoregula formicica (strain DSM 22288 / NBRC 105244 / SMSP)</name>
    <dbReference type="NCBI Taxonomy" id="593750"/>
    <lineage>
        <taxon>Archaea</taxon>
        <taxon>Methanobacteriati</taxon>
        <taxon>Methanobacteriota</taxon>
        <taxon>Stenosarchaea group</taxon>
        <taxon>Methanomicrobia</taxon>
        <taxon>Methanomicrobiales</taxon>
        <taxon>Methanoregulaceae</taxon>
        <taxon>Methanoregula</taxon>
    </lineage>
</organism>
<dbReference type="GeneID" id="14310471"/>
<proteinExistence type="inferred from homology"/>
<dbReference type="Gene3D" id="3.20.20.140">
    <property type="entry name" value="Metal-dependent hydrolases"/>
    <property type="match status" value="1"/>
</dbReference>
<dbReference type="Pfam" id="PF01876">
    <property type="entry name" value="RNase_P_p30"/>
    <property type="match status" value="1"/>
</dbReference>
<dbReference type="HOGENOM" id="CLU_074509_1_0_2"/>
<keyword evidence="3 6" id="KW-0540">Nuclease</keyword>
<comment type="catalytic activity">
    <reaction evidence="6">
        <text>Endonucleolytic cleavage of RNA, removing 5'-extranucleotides from tRNA precursor.</text>
        <dbReference type="EC" id="3.1.26.5"/>
    </reaction>
</comment>
<dbReference type="Proteomes" id="UP000010824">
    <property type="component" value="Chromosome"/>
</dbReference>
<reference evidence="7 8" key="2">
    <citation type="journal article" date="2014" name="Genome Announc.">
        <title>Complete Genome Sequence of Methanoregula formicica SMSPT, a Mesophilic Hydrogenotrophic Methanogen Isolated from a Methanogenic Upflow Anaerobic Sludge Blanket Reactor.</title>
        <authorList>
            <person name="Yamamoto K."/>
            <person name="Tamaki H."/>
            <person name="Cadillo-Quiroz H."/>
            <person name="Imachi H."/>
            <person name="Kyrpides N."/>
            <person name="Woyke T."/>
            <person name="Goodwin L."/>
            <person name="Zinder S.H."/>
            <person name="Kamagata Y."/>
            <person name="Liu W.T."/>
        </authorList>
    </citation>
    <scope>NUCLEOTIDE SEQUENCE [LARGE SCALE GENOMIC DNA]</scope>
    <source>
        <strain evidence="8">DSM 22288 / NBRC 105244 / SMSP</strain>
    </source>
</reference>
<protein>
    <recommendedName>
        <fullName evidence="6">Ribonuclease P protein component 3</fullName>
        <shortName evidence="6">RNase P component 3</shortName>
        <ecNumber evidence="6">3.1.26.5</ecNumber>
    </recommendedName>
    <alternativeName>
        <fullName evidence="6">Rpp30</fullName>
    </alternativeName>
</protein>
<evidence type="ECO:0000256" key="2">
    <source>
        <dbReference type="ARBA" id="ARBA00022694"/>
    </source>
</evidence>
<dbReference type="STRING" id="593750.Metfor_1158"/>
<dbReference type="InParanoid" id="L0HGM0"/>
<keyword evidence="5 6" id="KW-0378">Hydrolase</keyword>
<dbReference type="GO" id="GO:0005737">
    <property type="term" value="C:cytoplasm"/>
    <property type="evidence" value="ECO:0007669"/>
    <property type="project" value="UniProtKB-SubCell"/>
</dbReference>
<keyword evidence="1 6" id="KW-0963">Cytoplasm</keyword>
<dbReference type="EC" id="3.1.26.5" evidence="6"/>
<dbReference type="InterPro" id="IPR016195">
    <property type="entry name" value="Pol/histidinol_Pase-like"/>
</dbReference>
<dbReference type="OrthoDB" id="85765at2157"/>
<accession>L0HGM0</accession>
<dbReference type="eggNOG" id="arCOG00307">
    <property type="taxonomic scope" value="Archaea"/>
</dbReference>
<name>L0HGM0_METFS</name>
<evidence type="ECO:0000256" key="3">
    <source>
        <dbReference type="ARBA" id="ARBA00022722"/>
    </source>
</evidence>
<evidence type="ECO:0000256" key="6">
    <source>
        <dbReference type="HAMAP-Rule" id="MF_00756"/>
    </source>
</evidence>
<dbReference type="HAMAP" id="MF_00756">
    <property type="entry name" value="RNase_P_3"/>
    <property type="match status" value="1"/>
</dbReference>
<dbReference type="InterPro" id="IPR002738">
    <property type="entry name" value="RNase_P_p30"/>
</dbReference>
<keyword evidence="4 6" id="KW-0255">Endonuclease</keyword>
<gene>
    <name evidence="6" type="primary">rnp3</name>
    <name evidence="7" type="ordered locus">Metfor_1158</name>
</gene>
<comment type="subcellular location">
    <subcellularLocation>
        <location evidence="6">Cytoplasm</location>
    </subcellularLocation>
</comment>
<comment type="function">
    <text evidence="6">Part of ribonuclease P, a protein complex that generates mature tRNA molecules by cleaving their 5'-ends.</text>
</comment>
<comment type="similarity">
    <text evidence="6">Belongs to the eukaryotic/archaeal RNase P protein component 3 family.</text>
</comment>
<evidence type="ECO:0000256" key="5">
    <source>
        <dbReference type="ARBA" id="ARBA00022801"/>
    </source>
</evidence>
<evidence type="ECO:0000256" key="4">
    <source>
        <dbReference type="ARBA" id="ARBA00022759"/>
    </source>
</evidence>
<evidence type="ECO:0000313" key="7">
    <source>
        <dbReference type="EMBL" id="AGB02204.1"/>
    </source>
</evidence>
<keyword evidence="8" id="KW-1185">Reference proteome</keyword>
<keyword evidence="2 6" id="KW-0819">tRNA processing</keyword>
<comment type="subunit">
    <text evidence="6">Consists of a catalytic RNA component and at least 4-5 protein subunits.</text>
</comment>
<dbReference type="KEGG" id="mfo:Metfor_1158"/>
<sequence>MKITDAAVCPYPDGDSSVRRLALEAEALGFDSFVAADTPSATFGGVEVRRGLFIQNAGMKDVISQVKRVNDSGAVVSVRAGDAGFNRGVVGLRGVHILRGVHAADKNAFDHVTAKMAADNCVAVDIDLSCLILARGIARQKAIQRYRDVMVLEQRFEFPLTLSTYARSVLDLRAVREVSGLCTLFGMDLPDVEKALAGVGAVTAPPEPAVKVV</sequence>
<dbReference type="GO" id="GO:0001682">
    <property type="term" value="P:tRNA 5'-leader removal"/>
    <property type="evidence" value="ECO:0007669"/>
    <property type="project" value="UniProtKB-UniRule"/>
</dbReference>
<dbReference type="AlphaFoldDB" id="L0HGM0"/>
<dbReference type="SUPFAM" id="SSF89550">
    <property type="entry name" value="PHP domain-like"/>
    <property type="match status" value="1"/>
</dbReference>